<organism evidence="1 2">
    <name type="scientific">Cladobotryum mycophilum</name>
    <dbReference type="NCBI Taxonomy" id="491253"/>
    <lineage>
        <taxon>Eukaryota</taxon>
        <taxon>Fungi</taxon>
        <taxon>Dikarya</taxon>
        <taxon>Ascomycota</taxon>
        <taxon>Pezizomycotina</taxon>
        <taxon>Sordariomycetes</taxon>
        <taxon>Hypocreomycetidae</taxon>
        <taxon>Hypocreales</taxon>
        <taxon>Hypocreaceae</taxon>
        <taxon>Cladobotryum</taxon>
    </lineage>
</organism>
<dbReference type="InterPro" id="IPR029063">
    <property type="entry name" value="SAM-dependent_MTases_sf"/>
</dbReference>
<sequence length="309" mass="34501">MTVPLSSPNVSTSDMDTLLSSSLHNPGLLTKFHIPRFEQRLAIVRTWGVREKERILDIGCGQGESCLALALQVGKLGHVTGIDPAQLDYGHPFTMREAHEHIKTSVLGPRITFYPVDTPSFLANLDVKPHTILDSAALCHSLWYFPNHDVAHSLFATLAQANIARLYLAEWSYTPSQESQVPHVLAAKAQALLYRYKAPREPGLREQNVRAGPDQQPIIKVANDAGFHVIKESLIPPVEGMQEGHLEVGYVLGELFQQRMAEGNLSDDQEAEIHALIQQLRSETERLESMGVTMWRSMDVWCAVLELKQ</sequence>
<dbReference type="GO" id="GO:0032259">
    <property type="term" value="P:methylation"/>
    <property type="evidence" value="ECO:0007669"/>
    <property type="project" value="UniProtKB-KW"/>
</dbReference>
<reference evidence="1 2" key="1">
    <citation type="submission" date="2024-01" db="EMBL/GenBank/DDBJ databases">
        <title>Complete genome of Cladobotryum mycophilum ATHUM6906.</title>
        <authorList>
            <person name="Christinaki A.C."/>
            <person name="Myridakis A.I."/>
            <person name="Kouvelis V.N."/>
        </authorList>
    </citation>
    <scope>NUCLEOTIDE SEQUENCE [LARGE SCALE GENOMIC DNA]</scope>
    <source>
        <strain evidence="1 2">ATHUM6906</strain>
    </source>
</reference>
<accession>A0ABR0SWP1</accession>
<dbReference type="SUPFAM" id="SSF53335">
    <property type="entry name" value="S-adenosyl-L-methionine-dependent methyltransferases"/>
    <property type="match status" value="1"/>
</dbReference>
<keyword evidence="2" id="KW-1185">Reference proteome</keyword>
<evidence type="ECO:0000313" key="1">
    <source>
        <dbReference type="EMBL" id="KAK5996532.1"/>
    </source>
</evidence>
<proteinExistence type="predicted"/>
<keyword evidence="1" id="KW-0808">Transferase</keyword>
<dbReference type="CDD" id="cd02440">
    <property type="entry name" value="AdoMet_MTases"/>
    <property type="match status" value="1"/>
</dbReference>
<comment type="caution">
    <text evidence="1">The sequence shown here is derived from an EMBL/GenBank/DDBJ whole genome shotgun (WGS) entry which is preliminary data.</text>
</comment>
<dbReference type="EMBL" id="JAVFKD010000002">
    <property type="protein sequence ID" value="KAK5996532.1"/>
    <property type="molecule type" value="Genomic_DNA"/>
</dbReference>
<dbReference type="Proteomes" id="UP001338125">
    <property type="component" value="Unassembled WGS sequence"/>
</dbReference>
<evidence type="ECO:0000313" key="2">
    <source>
        <dbReference type="Proteomes" id="UP001338125"/>
    </source>
</evidence>
<gene>
    <name evidence="1" type="ORF">PT974_01867</name>
</gene>
<name>A0ABR0SWP1_9HYPO</name>
<keyword evidence="1" id="KW-0489">Methyltransferase</keyword>
<dbReference type="GO" id="GO:0008168">
    <property type="term" value="F:methyltransferase activity"/>
    <property type="evidence" value="ECO:0007669"/>
    <property type="project" value="UniProtKB-KW"/>
</dbReference>
<dbReference type="Gene3D" id="3.40.50.150">
    <property type="entry name" value="Vaccinia Virus protein VP39"/>
    <property type="match status" value="1"/>
</dbReference>
<protein>
    <submittedName>
        <fullName evidence="1">Methyltransferase ustM</fullName>
    </submittedName>
</protein>